<evidence type="ECO:0000313" key="3">
    <source>
        <dbReference type="EMBL" id="QHU22616.1"/>
    </source>
</evidence>
<organism evidence="3">
    <name type="scientific">viral metagenome</name>
    <dbReference type="NCBI Taxonomy" id="1070528"/>
    <lineage>
        <taxon>unclassified sequences</taxon>
        <taxon>metagenomes</taxon>
        <taxon>organismal metagenomes</taxon>
    </lineage>
</organism>
<dbReference type="PANTHER" id="PTHR31373:SF27">
    <property type="entry name" value="TROVE DOMAIN-CONTAINING PROTEIN"/>
    <property type="match status" value="1"/>
</dbReference>
<dbReference type="InterPro" id="IPR056690">
    <property type="entry name" value="DUF7788"/>
</dbReference>
<dbReference type="InterPro" id="IPR058580">
    <property type="entry name" value="DUF2828"/>
</dbReference>
<dbReference type="PANTHER" id="PTHR31373">
    <property type="entry name" value="OS06G0652100 PROTEIN"/>
    <property type="match status" value="1"/>
</dbReference>
<feature type="domain" description="DUF7788" evidence="2">
    <location>
        <begin position="380"/>
        <end position="567"/>
    </location>
</feature>
<evidence type="ECO:0000259" key="2">
    <source>
        <dbReference type="Pfam" id="PF25043"/>
    </source>
</evidence>
<dbReference type="Gene3D" id="3.40.50.410">
    <property type="entry name" value="von Willebrand factor, type A domain"/>
    <property type="match status" value="1"/>
</dbReference>
<reference evidence="3" key="1">
    <citation type="journal article" date="2020" name="Nature">
        <title>Giant virus diversity and host interactions through global metagenomics.</title>
        <authorList>
            <person name="Schulz F."/>
            <person name="Roux S."/>
            <person name="Paez-Espino D."/>
            <person name="Jungbluth S."/>
            <person name="Walsh D.A."/>
            <person name="Denef V.J."/>
            <person name="McMahon K.D."/>
            <person name="Konstantinidis K.T."/>
            <person name="Eloe-Fadrosh E.A."/>
            <person name="Kyrpides N.C."/>
            <person name="Woyke T."/>
        </authorList>
    </citation>
    <scope>NUCLEOTIDE SEQUENCE</scope>
    <source>
        <strain evidence="3">GVMAG-S-ERX555907-102</strain>
    </source>
</reference>
<dbReference type="Pfam" id="PF25043">
    <property type="entry name" value="DUF7788"/>
    <property type="match status" value="1"/>
</dbReference>
<feature type="domain" description="DUF2828" evidence="1">
    <location>
        <begin position="197"/>
        <end position="371"/>
    </location>
</feature>
<evidence type="ECO:0000259" key="1">
    <source>
        <dbReference type="Pfam" id="PF11443"/>
    </source>
</evidence>
<dbReference type="EMBL" id="MN741013">
    <property type="protein sequence ID" value="QHU22616.1"/>
    <property type="molecule type" value="Genomic_DNA"/>
</dbReference>
<dbReference type="InterPro" id="IPR011205">
    <property type="entry name" value="UCP015417_vWA"/>
</dbReference>
<dbReference type="Pfam" id="PF11443">
    <property type="entry name" value="DUF2828"/>
    <property type="match status" value="1"/>
</dbReference>
<proteinExistence type="predicted"/>
<protein>
    <recommendedName>
        <fullName evidence="4">TROVE domain-containing protein</fullName>
    </recommendedName>
</protein>
<name>A0A6C0KZM6_9ZZZZ</name>
<accession>A0A6C0KZM6</accession>
<dbReference type="InterPro" id="IPR036465">
    <property type="entry name" value="vWFA_dom_sf"/>
</dbReference>
<evidence type="ECO:0008006" key="4">
    <source>
        <dbReference type="Google" id="ProtNLM"/>
    </source>
</evidence>
<sequence length="592" mass="70136">MASSRNEKGGIAHSWVIVNDDSTTENFDDSTTTTEMSEQTLKEFFVQYYFQCVLSANVSELKEQFDRLIVACCNYNNDQFTTHVDYTQYIIKMCLQNRDIKHGKGLAHTTHMMLNTIAYYSYEEDMMPRNTLLKILKSFVIDRYNEETTLFEHPYGSWKDIKYFLDYFWVNNDYEYINVPKYDIISEIIQQLYIPQMIVDRKKMSIYQPISLCGKWLPRESGQFAWLAKNIARQYHHEVYRVSEKNTKIYQKYRKLIAECNTYLDTTQVHMAGNQWDRINFDYVTSKTLFLNKSAFLNSKNNDQEHRRVCKQNFQQFIANKENTGNYLKNNNTVMPHILVRDALRGLNQQNESMSVLNMQWNGLMKTLENNEFMKYCYPCIDVSPSMMRDNSVPLHCAIGLGLACAHLSDLHRAFTFSSHPDWIQYDQDESFVDRVYKTRNSNWGSTTNIHRLFKKILDTCLTKNENNQTIPQSEIDKMCLIIFSDMQFDCREEQTCPENAEAYEEEELFDVIRREYKDAAGYDNIPFLIFWNLRTTNTFPSIEKSKNMIKLSGNSVCLLEIFMKIRLEDFKKLENWDILKQILDHKRYILS</sequence>
<dbReference type="AlphaFoldDB" id="A0A6C0KZM6"/>